<name>A0AAV8ZWS2_9CUCU</name>
<keyword evidence="8" id="KW-0238">DNA-binding</keyword>
<keyword evidence="3 12" id="KW-0479">Metal-binding</keyword>
<reference evidence="15" key="1">
    <citation type="journal article" date="2023" name="Insect Mol. Biol.">
        <title>Genome sequencing provides insights into the evolution of gene families encoding plant cell wall-degrading enzymes in longhorned beetles.</title>
        <authorList>
            <person name="Shin N.R."/>
            <person name="Okamura Y."/>
            <person name="Kirsch R."/>
            <person name="Pauchet Y."/>
        </authorList>
    </citation>
    <scope>NUCLEOTIDE SEQUENCE</scope>
    <source>
        <strain evidence="15">RBIC_L_NR</strain>
    </source>
</reference>
<dbReference type="GO" id="GO:0006357">
    <property type="term" value="P:regulation of transcription by RNA polymerase II"/>
    <property type="evidence" value="ECO:0007669"/>
    <property type="project" value="UniProtKB-ARBA"/>
</dbReference>
<keyword evidence="6 12" id="KW-0862">Zinc</keyword>
<feature type="binding site" evidence="12">
    <location>
        <position position="60"/>
    </location>
    <ligand>
        <name>Zn(2+)</name>
        <dbReference type="ChEBI" id="CHEBI:29105"/>
    </ligand>
</feature>
<dbReference type="GO" id="GO:0003690">
    <property type="term" value="F:double-stranded DNA binding"/>
    <property type="evidence" value="ECO:0007669"/>
    <property type="project" value="UniProtKB-ARBA"/>
</dbReference>
<feature type="domain" description="C2H2-type" evidence="13">
    <location>
        <begin position="218"/>
        <end position="245"/>
    </location>
</feature>
<feature type="domain" description="C2H2-type" evidence="13">
    <location>
        <begin position="309"/>
        <end position="336"/>
    </location>
</feature>
<keyword evidence="5 11" id="KW-0863">Zinc-finger</keyword>
<evidence type="ECO:0000259" key="13">
    <source>
        <dbReference type="PROSITE" id="PS50157"/>
    </source>
</evidence>
<comment type="subcellular location">
    <subcellularLocation>
        <location evidence="1">Nucleus</location>
    </subcellularLocation>
</comment>
<keyword evidence="9" id="KW-0804">Transcription</keyword>
<feature type="binding site" evidence="12">
    <location>
        <position position="8"/>
    </location>
    <ligand>
        <name>Zn(2+)</name>
        <dbReference type="ChEBI" id="CHEBI:29105"/>
    </ligand>
</feature>
<dbReference type="InterPro" id="IPR036236">
    <property type="entry name" value="Znf_C2H2_sf"/>
</dbReference>
<evidence type="ECO:0000313" key="16">
    <source>
        <dbReference type="Proteomes" id="UP001162156"/>
    </source>
</evidence>
<feature type="domain" description="C2H2-type" evidence="13">
    <location>
        <begin position="246"/>
        <end position="273"/>
    </location>
</feature>
<dbReference type="SMART" id="SM00868">
    <property type="entry name" value="zf-AD"/>
    <property type="match status" value="1"/>
</dbReference>
<sequence>MGSSPETCLVCLKNNYDDKSILLFDLATQEWENVTYLNKLQYVMNADIIVYESTLICSNCLNDLNKAYEFKERVVRALDYWSVKFDDSVNIQNKSNQHNIEDCCTLDENNDITDISEINTYDDNINTNIIESENTELNESDEIEYVSTEDNNKDEYSECTNFPCNKCSDVFLTASELINHSCSNSPPEIDINVEEKPKPKKTWMLNKHQKVHTVDKKYVCTFCNRAFKQSYHLREHITTHTGERNFNCGVCGKSFQRMSSQRRHMRTHAAMPGEKSKKSPFLCNICGKSFPYSNGAQRHMRIHTGDKRYECNICRRKFNQSTHLRVHLRTHTGERPYRCDTCGESFSIKATLHKHVKGHNEAKDNVKICQNLEPNLSQTESRDDDEDVKKIEYVIDELPQYDHQGYLVTCNQ</sequence>
<dbReference type="Proteomes" id="UP001162156">
    <property type="component" value="Unassembled WGS sequence"/>
</dbReference>
<accession>A0AAV8ZWS2</accession>
<dbReference type="PANTHER" id="PTHR16515:SF49">
    <property type="entry name" value="GASTRULA ZINC FINGER PROTEIN XLCGF49.1-LIKE-RELATED"/>
    <property type="match status" value="1"/>
</dbReference>
<dbReference type="PANTHER" id="PTHR16515">
    <property type="entry name" value="PR DOMAIN ZINC FINGER PROTEIN"/>
    <property type="match status" value="1"/>
</dbReference>
<evidence type="ECO:0000256" key="4">
    <source>
        <dbReference type="ARBA" id="ARBA00022737"/>
    </source>
</evidence>
<dbReference type="FunFam" id="3.30.160.60:FF:001498">
    <property type="entry name" value="Zinc finger protein 404"/>
    <property type="match status" value="1"/>
</dbReference>
<gene>
    <name evidence="15" type="ORF">NQ314_000869</name>
</gene>
<dbReference type="FunFam" id="3.30.160.60:FF:001289">
    <property type="entry name" value="Zinc finger protein 574"/>
    <property type="match status" value="1"/>
</dbReference>
<dbReference type="FunFam" id="3.30.160.60:FF:001370">
    <property type="entry name" value="Zinc finger protein"/>
    <property type="match status" value="1"/>
</dbReference>
<evidence type="ECO:0000256" key="11">
    <source>
        <dbReference type="PROSITE-ProRule" id="PRU00042"/>
    </source>
</evidence>
<dbReference type="SMART" id="SM00355">
    <property type="entry name" value="ZnF_C2H2"/>
    <property type="match status" value="6"/>
</dbReference>
<dbReference type="Pfam" id="PF00096">
    <property type="entry name" value="zf-C2H2"/>
    <property type="match status" value="5"/>
</dbReference>
<evidence type="ECO:0000313" key="15">
    <source>
        <dbReference type="EMBL" id="KAJ8971137.1"/>
    </source>
</evidence>
<evidence type="ECO:0000256" key="12">
    <source>
        <dbReference type="PROSITE-ProRule" id="PRU01263"/>
    </source>
</evidence>
<dbReference type="InterPro" id="IPR050331">
    <property type="entry name" value="Zinc_finger"/>
</dbReference>
<dbReference type="EMBL" id="JANEYF010000250">
    <property type="protein sequence ID" value="KAJ8971137.1"/>
    <property type="molecule type" value="Genomic_DNA"/>
</dbReference>
<evidence type="ECO:0000259" key="14">
    <source>
        <dbReference type="PROSITE" id="PS51915"/>
    </source>
</evidence>
<keyword evidence="4" id="KW-0677">Repeat</keyword>
<feature type="domain" description="C2H2-type" evidence="13">
    <location>
        <begin position="337"/>
        <end position="364"/>
    </location>
</feature>
<proteinExistence type="inferred from homology"/>
<keyword evidence="10" id="KW-0539">Nucleus</keyword>
<dbReference type="PROSITE" id="PS51915">
    <property type="entry name" value="ZAD"/>
    <property type="match status" value="1"/>
</dbReference>
<dbReference type="InterPro" id="IPR013087">
    <property type="entry name" value="Znf_C2H2_type"/>
</dbReference>
<dbReference type="FunFam" id="3.30.160.60:FF:002343">
    <property type="entry name" value="Zinc finger protein 33A"/>
    <property type="match status" value="1"/>
</dbReference>
<comment type="similarity">
    <text evidence="2">Belongs to the krueppel C2H2-type zinc-finger protein family.</text>
</comment>
<dbReference type="Gene3D" id="3.30.160.60">
    <property type="entry name" value="Classic Zinc Finger"/>
    <property type="match status" value="5"/>
</dbReference>
<keyword evidence="7" id="KW-0805">Transcription regulation</keyword>
<feature type="domain" description="ZAD" evidence="14">
    <location>
        <begin position="6"/>
        <end position="84"/>
    </location>
</feature>
<evidence type="ECO:0000256" key="10">
    <source>
        <dbReference type="ARBA" id="ARBA00023242"/>
    </source>
</evidence>
<comment type="caution">
    <text evidence="15">The sequence shown here is derived from an EMBL/GenBank/DDBJ whole genome shotgun (WGS) entry which is preliminary data.</text>
</comment>
<feature type="domain" description="C2H2-type" evidence="13">
    <location>
        <begin position="281"/>
        <end position="308"/>
    </location>
</feature>
<dbReference type="PROSITE" id="PS00028">
    <property type="entry name" value="ZINC_FINGER_C2H2_1"/>
    <property type="match status" value="5"/>
</dbReference>
<feature type="binding site" evidence="12">
    <location>
        <position position="11"/>
    </location>
    <ligand>
        <name>Zn(2+)</name>
        <dbReference type="ChEBI" id="CHEBI:29105"/>
    </ligand>
</feature>
<dbReference type="FunFam" id="3.30.160.60:FF:000624">
    <property type="entry name" value="zinc finger protein 697"/>
    <property type="match status" value="1"/>
</dbReference>
<keyword evidence="16" id="KW-1185">Reference proteome</keyword>
<evidence type="ECO:0000256" key="3">
    <source>
        <dbReference type="ARBA" id="ARBA00022723"/>
    </source>
</evidence>
<dbReference type="GO" id="GO:0008270">
    <property type="term" value="F:zinc ion binding"/>
    <property type="evidence" value="ECO:0007669"/>
    <property type="project" value="UniProtKB-UniRule"/>
</dbReference>
<feature type="binding site" evidence="12">
    <location>
        <position position="57"/>
    </location>
    <ligand>
        <name>Zn(2+)</name>
        <dbReference type="ChEBI" id="CHEBI:29105"/>
    </ligand>
</feature>
<protein>
    <submittedName>
        <fullName evidence="15">Uncharacterized protein</fullName>
    </submittedName>
</protein>
<evidence type="ECO:0000256" key="9">
    <source>
        <dbReference type="ARBA" id="ARBA00023163"/>
    </source>
</evidence>
<organism evidence="15 16">
    <name type="scientific">Rhamnusium bicolor</name>
    <dbReference type="NCBI Taxonomy" id="1586634"/>
    <lineage>
        <taxon>Eukaryota</taxon>
        <taxon>Metazoa</taxon>
        <taxon>Ecdysozoa</taxon>
        <taxon>Arthropoda</taxon>
        <taxon>Hexapoda</taxon>
        <taxon>Insecta</taxon>
        <taxon>Pterygota</taxon>
        <taxon>Neoptera</taxon>
        <taxon>Endopterygota</taxon>
        <taxon>Coleoptera</taxon>
        <taxon>Polyphaga</taxon>
        <taxon>Cucujiformia</taxon>
        <taxon>Chrysomeloidea</taxon>
        <taxon>Cerambycidae</taxon>
        <taxon>Lepturinae</taxon>
        <taxon>Rhagiini</taxon>
        <taxon>Rhamnusium</taxon>
    </lineage>
</organism>
<dbReference type="SUPFAM" id="SSF57667">
    <property type="entry name" value="beta-beta-alpha zinc fingers"/>
    <property type="match status" value="3"/>
</dbReference>
<dbReference type="Gene3D" id="3.40.1800.20">
    <property type="match status" value="1"/>
</dbReference>
<evidence type="ECO:0000256" key="5">
    <source>
        <dbReference type="ARBA" id="ARBA00022771"/>
    </source>
</evidence>
<dbReference type="InterPro" id="IPR012934">
    <property type="entry name" value="Znf_AD"/>
</dbReference>
<dbReference type="PROSITE" id="PS50157">
    <property type="entry name" value="ZINC_FINGER_C2H2_2"/>
    <property type="match status" value="6"/>
</dbReference>
<feature type="domain" description="C2H2-type" evidence="13">
    <location>
        <begin position="162"/>
        <end position="197"/>
    </location>
</feature>
<dbReference type="AlphaFoldDB" id="A0AAV8ZWS2"/>
<evidence type="ECO:0000256" key="2">
    <source>
        <dbReference type="ARBA" id="ARBA00006991"/>
    </source>
</evidence>
<evidence type="ECO:0000256" key="8">
    <source>
        <dbReference type="ARBA" id="ARBA00023125"/>
    </source>
</evidence>
<evidence type="ECO:0000256" key="1">
    <source>
        <dbReference type="ARBA" id="ARBA00004123"/>
    </source>
</evidence>
<dbReference type="GO" id="GO:0005634">
    <property type="term" value="C:nucleus"/>
    <property type="evidence" value="ECO:0007669"/>
    <property type="project" value="UniProtKB-SubCell"/>
</dbReference>
<dbReference type="Pfam" id="PF07776">
    <property type="entry name" value="zf-AD"/>
    <property type="match status" value="1"/>
</dbReference>
<evidence type="ECO:0000256" key="7">
    <source>
        <dbReference type="ARBA" id="ARBA00023015"/>
    </source>
</evidence>
<evidence type="ECO:0000256" key="6">
    <source>
        <dbReference type="ARBA" id="ARBA00022833"/>
    </source>
</evidence>